<feature type="compositionally biased region" description="Low complexity" evidence="1">
    <location>
        <begin position="133"/>
        <end position="147"/>
    </location>
</feature>
<comment type="caution">
    <text evidence="2">The sequence shown here is derived from an EMBL/GenBank/DDBJ whole genome shotgun (WGS) entry which is preliminary data.</text>
</comment>
<dbReference type="Proteomes" id="UP000591131">
    <property type="component" value="Unassembled WGS sequence"/>
</dbReference>
<feature type="region of interest" description="Disordered" evidence="1">
    <location>
        <begin position="121"/>
        <end position="147"/>
    </location>
</feature>
<name>A0A7J6M0T1_PERCH</name>
<evidence type="ECO:0000313" key="3">
    <source>
        <dbReference type="Proteomes" id="UP000591131"/>
    </source>
</evidence>
<dbReference type="AlphaFoldDB" id="A0A7J6M0T1"/>
<accession>A0A7J6M0T1</accession>
<dbReference type="EMBL" id="JAAPAO010000273">
    <property type="protein sequence ID" value="KAF4665016.1"/>
    <property type="molecule type" value="Genomic_DNA"/>
</dbReference>
<evidence type="ECO:0000256" key="1">
    <source>
        <dbReference type="SAM" id="MobiDB-lite"/>
    </source>
</evidence>
<protein>
    <submittedName>
        <fullName evidence="2">Uncharacterized protein</fullName>
    </submittedName>
</protein>
<dbReference type="OrthoDB" id="10456881at2759"/>
<evidence type="ECO:0000313" key="2">
    <source>
        <dbReference type="EMBL" id="KAF4665016.1"/>
    </source>
</evidence>
<feature type="region of interest" description="Disordered" evidence="1">
    <location>
        <begin position="194"/>
        <end position="228"/>
    </location>
</feature>
<reference evidence="2 3" key="1">
    <citation type="submission" date="2020-04" db="EMBL/GenBank/DDBJ databases">
        <title>Perkinsus chesapeaki whole genome sequence.</title>
        <authorList>
            <person name="Bogema D.R."/>
        </authorList>
    </citation>
    <scope>NUCLEOTIDE SEQUENCE [LARGE SCALE GENOMIC DNA]</scope>
    <source>
        <strain evidence="2">ATCC PRA-425</strain>
    </source>
</reference>
<keyword evidence="3" id="KW-1185">Reference proteome</keyword>
<gene>
    <name evidence="2" type="ORF">FOL47_004835</name>
</gene>
<proteinExistence type="predicted"/>
<sequence length="454" mass="50882">MAPKFGKYTREDVMNIFHLPSRPRDGGEVTVNLERISNTLSSHVMVRDLLLRERRSTIRIEDVDRLLNDLELIGCLPRPVQVDSTKDSSIQMGSIEKSHCLIDLFEYTACKIVSSAIGHRMRREPQSPQGSCSPNEEPISLSESESESVVTAVIVSSPEIDNNQQTADGSAPISPPLCSRCRGEMTVQISCGVQTDQAEQKQHEGELSSPKRRRTNPPPEFEVCDTRAPLPPVYGLTSRQRETEMRRLLSARYPVEDLTCFVVERPSGDDEPRYWLTPQKGSPDDRQLSLGETVPATPSRLANRALVECEVLLARASPRFLGRLERVMDRAYVRTAIPGVIEGHEYLVLASLSAIFPRKLDYPGELINCLLLAISPAREGSSCRGSLEITELVYHENESLLYGSSQSNYDFRVSAVDRGFESILQQETKDHLNLMQQTVSQEFTSLFAFVDALW</sequence>
<organism evidence="2 3">
    <name type="scientific">Perkinsus chesapeaki</name>
    <name type="common">Clam parasite</name>
    <name type="synonym">Perkinsus andrewsi</name>
    <dbReference type="NCBI Taxonomy" id="330153"/>
    <lineage>
        <taxon>Eukaryota</taxon>
        <taxon>Sar</taxon>
        <taxon>Alveolata</taxon>
        <taxon>Perkinsozoa</taxon>
        <taxon>Perkinsea</taxon>
        <taxon>Perkinsida</taxon>
        <taxon>Perkinsidae</taxon>
        <taxon>Perkinsus</taxon>
    </lineage>
</organism>